<keyword evidence="3" id="KW-1185">Reference proteome</keyword>
<dbReference type="InterPro" id="IPR000073">
    <property type="entry name" value="AB_hydrolase_1"/>
</dbReference>
<dbReference type="PANTHER" id="PTHR42886">
    <property type="entry name" value="RE40534P-RELATED"/>
    <property type="match status" value="1"/>
</dbReference>
<gene>
    <name evidence="2" type="ORF">GCM10011385_20320</name>
</gene>
<reference evidence="2" key="2">
    <citation type="submission" date="2020-09" db="EMBL/GenBank/DDBJ databases">
        <authorList>
            <person name="Sun Q."/>
            <person name="Zhou Y."/>
        </authorList>
    </citation>
    <scope>NUCLEOTIDE SEQUENCE</scope>
    <source>
        <strain evidence="2">CGMCC 1.15320</strain>
    </source>
</reference>
<dbReference type="GO" id="GO:0006654">
    <property type="term" value="P:phosphatidic acid biosynthetic process"/>
    <property type="evidence" value="ECO:0007669"/>
    <property type="project" value="TreeGrafter"/>
</dbReference>
<dbReference type="PANTHER" id="PTHR42886:SF42">
    <property type="entry name" value="ALPHA_BETA-HYDROLASES SUPERFAMILY PROTEIN"/>
    <property type="match status" value="1"/>
</dbReference>
<reference evidence="2" key="1">
    <citation type="journal article" date="2014" name="Int. J. Syst. Evol. Microbiol.">
        <title>Complete genome sequence of Corynebacterium casei LMG S-19264T (=DSM 44701T), isolated from a smear-ripened cheese.</title>
        <authorList>
            <consortium name="US DOE Joint Genome Institute (JGI-PGF)"/>
            <person name="Walter F."/>
            <person name="Albersmeier A."/>
            <person name="Kalinowski J."/>
            <person name="Ruckert C."/>
        </authorList>
    </citation>
    <scope>NUCLEOTIDE SEQUENCE</scope>
    <source>
        <strain evidence="2">CGMCC 1.15320</strain>
    </source>
</reference>
<evidence type="ECO:0000313" key="2">
    <source>
        <dbReference type="EMBL" id="GGA66342.1"/>
    </source>
</evidence>
<dbReference type="SUPFAM" id="SSF53474">
    <property type="entry name" value="alpha/beta-Hydrolases"/>
    <property type="match status" value="1"/>
</dbReference>
<feature type="domain" description="AB hydrolase-1" evidence="1">
    <location>
        <begin position="55"/>
        <end position="299"/>
    </location>
</feature>
<protein>
    <submittedName>
        <fullName evidence="2">Alpha/beta hydrolase</fullName>
    </submittedName>
</protein>
<dbReference type="RefSeq" id="WP_188720942.1">
    <property type="nucleotide sequence ID" value="NZ_BMIF01000005.1"/>
</dbReference>
<accession>A0A916RS38</accession>
<dbReference type="InterPro" id="IPR029058">
    <property type="entry name" value="AB_hydrolase_fold"/>
</dbReference>
<name>A0A916RS38_9HYPH</name>
<comment type="caution">
    <text evidence="2">The sequence shown here is derived from an EMBL/GenBank/DDBJ whole genome shotgun (WGS) entry which is preliminary data.</text>
</comment>
<keyword evidence="2" id="KW-0378">Hydrolase</keyword>
<dbReference type="EMBL" id="BMIF01000005">
    <property type="protein sequence ID" value="GGA66342.1"/>
    <property type="molecule type" value="Genomic_DNA"/>
</dbReference>
<dbReference type="AlphaFoldDB" id="A0A916RS38"/>
<sequence>MDTKLELQPFLTGEAVPAPAWFERVIAVRPERSFVPVDGVDIELLTWGKVGNPGLLFLHGKGAHADWWSFIAPFFSENYRVAATSWSGMGRSGWRNSYPISVLAEEALAALDAGGLNAGNERPILVAHSFGSRVAARLCEMFPDRFRAVVLVDPPIFKEEALALRRSRWMQESGRPHRIYPSLEEALRRFRFSPEQPCDNLYIADYIARRSVTEIAADGQRGWRWCFDPQHRNAHRQDALEDLPHKKDIAYTIVLGDQSSLYRPEDVDYIKSVCGCDVPLISVPGAAHHVMVDQPLALVSVLRTIFACPDGGL</sequence>
<evidence type="ECO:0000313" key="3">
    <source>
        <dbReference type="Proteomes" id="UP000636264"/>
    </source>
</evidence>
<dbReference type="GO" id="GO:0055088">
    <property type="term" value="P:lipid homeostasis"/>
    <property type="evidence" value="ECO:0007669"/>
    <property type="project" value="TreeGrafter"/>
</dbReference>
<proteinExistence type="predicted"/>
<dbReference type="GO" id="GO:0052689">
    <property type="term" value="F:carboxylic ester hydrolase activity"/>
    <property type="evidence" value="ECO:0007669"/>
    <property type="project" value="TreeGrafter"/>
</dbReference>
<organism evidence="2 3">
    <name type="scientific">Nitratireductor aestuarii</name>
    <dbReference type="NCBI Taxonomy" id="1735103"/>
    <lineage>
        <taxon>Bacteria</taxon>
        <taxon>Pseudomonadati</taxon>
        <taxon>Pseudomonadota</taxon>
        <taxon>Alphaproteobacteria</taxon>
        <taxon>Hyphomicrobiales</taxon>
        <taxon>Phyllobacteriaceae</taxon>
        <taxon>Nitratireductor</taxon>
    </lineage>
</organism>
<dbReference type="Proteomes" id="UP000636264">
    <property type="component" value="Unassembled WGS sequence"/>
</dbReference>
<dbReference type="Gene3D" id="3.40.50.1820">
    <property type="entry name" value="alpha/beta hydrolase"/>
    <property type="match status" value="1"/>
</dbReference>
<dbReference type="GO" id="GO:0042171">
    <property type="term" value="F:lysophosphatidic acid acyltransferase activity"/>
    <property type="evidence" value="ECO:0007669"/>
    <property type="project" value="TreeGrafter"/>
</dbReference>
<dbReference type="Pfam" id="PF12697">
    <property type="entry name" value="Abhydrolase_6"/>
    <property type="match status" value="1"/>
</dbReference>
<evidence type="ECO:0000259" key="1">
    <source>
        <dbReference type="Pfam" id="PF12697"/>
    </source>
</evidence>